<evidence type="ECO:0000256" key="5">
    <source>
        <dbReference type="PROSITE-ProRule" id="PRU00023"/>
    </source>
</evidence>
<evidence type="ECO:0000256" key="4">
    <source>
        <dbReference type="ARBA" id="ARBA00022840"/>
    </source>
</evidence>
<dbReference type="GO" id="GO:0004672">
    <property type="term" value="F:protein kinase activity"/>
    <property type="evidence" value="ECO:0007669"/>
    <property type="project" value="InterPro"/>
</dbReference>
<dbReference type="PANTHER" id="PTHR48016">
    <property type="entry name" value="MAP KINASE KINASE KINASE SSK2-RELATED-RELATED"/>
    <property type="match status" value="1"/>
</dbReference>
<evidence type="ECO:0000256" key="1">
    <source>
        <dbReference type="ARBA" id="ARBA00022679"/>
    </source>
</evidence>
<keyword evidence="2 6" id="KW-0547">Nucleotide-binding</keyword>
<keyword evidence="5" id="KW-0040">ANK repeat</keyword>
<keyword evidence="3" id="KW-0418">Kinase</keyword>
<evidence type="ECO:0000259" key="7">
    <source>
        <dbReference type="PROSITE" id="PS50011"/>
    </source>
</evidence>
<dbReference type="WBParaSite" id="maker-uti_cns_0013798-snap-gene-0.3-mRNA-1">
    <property type="protein sequence ID" value="maker-uti_cns_0013798-snap-gene-0.3-mRNA-1"/>
    <property type="gene ID" value="maker-uti_cns_0013798-snap-gene-0.3"/>
</dbReference>
<dbReference type="PANTHER" id="PTHR48016:SF56">
    <property type="entry name" value="MAPKK KINASE"/>
    <property type="match status" value="1"/>
</dbReference>
<evidence type="ECO:0000256" key="6">
    <source>
        <dbReference type="PROSITE-ProRule" id="PRU10141"/>
    </source>
</evidence>
<dbReference type="PROSITE" id="PS00107">
    <property type="entry name" value="PROTEIN_KINASE_ATP"/>
    <property type="match status" value="1"/>
</dbReference>
<dbReference type="SUPFAM" id="SSF56112">
    <property type="entry name" value="Protein kinase-like (PK-like)"/>
    <property type="match status" value="1"/>
</dbReference>
<dbReference type="InterPro" id="IPR036770">
    <property type="entry name" value="Ankyrin_rpt-contain_sf"/>
</dbReference>
<dbReference type="Proteomes" id="UP000095280">
    <property type="component" value="Unplaced"/>
</dbReference>
<reference evidence="9" key="1">
    <citation type="submission" date="2016-11" db="UniProtKB">
        <authorList>
            <consortium name="WormBaseParasite"/>
        </authorList>
    </citation>
    <scope>IDENTIFICATION</scope>
</reference>
<feature type="binding site" evidence="6">
    <location>
        <position position="340"/>
    </location>
    <ligand>
        <name>ATP</name>
        <dbReference type="ChEBI" id="CHEBI:30616"/>
    </ligand>
</feature>
<dbReference type="SUPFAM" id="SSF48403">
    <property type="entry name" value="Ankyrin repeat"/>
    <property type="match status" value="1"/>
</dbReference>
<dbReference type="InterPro" id="IPR011009">
    <property type="entry name" value="Kinase-like_dom_sf"/>
</dbReference>
<evidence type="ECO:0000313" key="8">
    <source>
        <dbReference type="Proteomes" id="UP000095280"/>
    </source>
</evidence>
<dbReference type="PROSITE" id="PS50088">
    <property type="entry name" value="ANK_REPEAT"/>
    <property type="match status" value="1"/>
</dbReference>
<dbReference type="Gene3D" id="1.10.510.10">
    <property type="entry name" value="Transferase(Phosphotransferase) domain 1"/>
    <property type="match status" value="1"/>
</dbReference>
<keyword evidence="8" id="KW-1185">Reference proteome</keyword>
<dbReference type="SMART" id="SM00248">
    <property type="entry name" value="ANK"/>
    <property type="match status" value="5"/>
</dbReference>
<evidence type="ECO:0000256" key="2">
    <source>
        <dbReference type="ARBA" id="ARBA00022741"/>
    </source>
</evidence>
<dbReference type="InterPro" id="IPR002110">
    <property type="entry name" value="Ankyrin_rpt"/>
</dbReference>
<evidence type="ECO:0000313" key="9">
    <source>
        <dbReference type="WBParaSite" id="maker-uti_cns_0013798-snap-gene-0.3-mRNA-1"/>
    </source>
</evidence>
<dbReference type="AlphaFoldDB" id="A0A1I8ILC6"/>
<dbReference type="Gene3D" id="1.25.40.20">
    <property type="entry name" value="Ankyrin repeat-containing domain"/>
    <property type="match status" value="2"/>
</dbReference>
<protein>
    <submittedName>
        <fullName evidence="9">Protein kinase domain-containing protein</fullName>
    </submittedName>
</protein>
<dbReference type="Pfam" id="PF12796">
    <property type="entry name" value="Ank_2"/>
    <property type="match status" value="1"/>
</dbReference>
<keyword evidence="1" id="KW-0808">Transferase</keyword>
<dbReference type="PROSITE" id="PS50011">
    <property type="entry name" value="PROTEIN_KINASE_DOM"/>
    <property type="match status" value="1"/>
</dbReference>
<feature type="domain" description="Protein kinase" evidence="7">
    <location>
        <begin position="312"/>
        <end position="583"/>
    </location>
</feature>
<name>A0A1I8ILC6_9PLAT</name>
<proteinExistence type="predicted"/>
<sequence length="610" mass="67760">STDGSGDTAAHLAARRDHLRLLTLLSFDAKWLQNRRGATPLMEAARTGSWRCAKHLLHLLRQKQFNECEKYGNSERERLLGLKDVDGRTALNLARLGDHSELASDIEREMRLVVTNEGYISGLTDQEKANRKQLKLATSGNSAGLRQLATQEGYDLPDKYGRTALMWAAGNSNCSDEYLWEQLLQLADPTCADMWSESCLHHAAWSGNSVAASALLHSGASVNAKDEQSVSPLMRATISASPSAATAVCRVLLDSGSDWSLEDQLGRTARDLARENGKAELEALLRGCETKVYFDEPLELPEDDHPPFLEDWETGRLIGRGGFGEVHEVLTDTGIRCAAKTLKLPVHLGDQLDSIRKKIEGAIESERNLCRLRHPNIVRFLHMAQPEPATVVVFMELLDGRSLERFIDNKPLDEAAVRSFSKQICSALLYLHSRRPPVIHRDINCSNIIVLADNTRIKLIDFGLSIKLEQSVSHISATTQKPEGTLNFMAPELLGAGEADRPQYSRESDIWAFGCSVFQMATGSRPFADVPTIFQVAVRVERSGAPAIRDGGSVELKDFYSQCTARNRIERKPADELMKHQFLASKKLDKRGLMNLSLDDGHFIKQPKLD</sequence>
<dbReference type="InterPro" id="IPR050538">
    <property type="entry name" value="MAP_kinase_kinase_kinase"/>
</dbReference>
<evidence type="ECO:0000256" key="3">
    <source>
        <dbReference type="ARBA" id="ARBA00022777"/>
    </source>
</evidence>
<dbReference type="InterPro" id="IPR017441">
    <property type="entry name" value="Protein_kinase_ATP_BS"/>
</dbReference>
<dbReference type="GO" id="GO:0005524">
    <property type="term" value="F:ATP binding"/>
    <property type="evidence" value="ECO:0007669"/>
    <property type="project" value="UniProtKB-UniRule"/>
</dbReference>
<dbReference type="Pfam" id="PF00069">
    <property type="entry name" value="Pkinase"/>
    <property type="match status" value="1"/>
</dbReference>
<accession>A0A1I8ILC6</accession>
<organism evidence="8 9">
    <name type="scientific">Macrostomum lignano</name>
    <dbReference type="NCBI Taxonomy" id="282301"/>
    <lineage>
        <taxon>Eukaryota</taxon>
        <taxon>Metazoa</taxon>
        <taxon>Spiralia</taxon>
        <taxon>Lophotrochozoa</taxon>
        <taxon>Platyhelminthes</taxon>
        <taxon>Rhabditophora</taxon>
        <taxon>Macrostomorpha</taxon>
        <taxon>Macrostomida</taxon>
        <taxon>Macrostomidae</taxon>
        <taxon>Macrostomum</taxon>
    </lineage>
</organism>
<dbReference type="InterPro" id="IPR000719">
    <property type="entry name" value="Prot_kinase_dom"/>
</dbReference>
<keyword evidence="4 6" id="KW-0067">ATP-binding</keyword>
<feature type="repeat" description="ANK" evidence="5">
    <location>
        <begin position="195"/>
        <end position="227"/>
    </location>
</feature>